<dbReference type="Pfam" id="PF14804">
    <property type="entry name" value="Jag_N"/>
    <property type="match status" value="1"/>
</dbReference>
<evidence type="ECO:0000259" key="2">
    <source>
        <dbReference type="SMART" id="SM01245"/>
    </source>
</evidence>
<organism evidence="3 4">
    <name type="scientific">Oceanirhabdus seepicola</name>
    <dbReference type="NCBI Taxonomy" id="2828781"/>
    <lineage>
        <taxon>Bacteria</taxon>
        <taxon>Bacillati</taxon>
        <taxon>Bacillota</taxon>
        <taxon>Clostridia</taxon>
        <taxon>Eubacteriales</taxon>
        <taxon>Clostridiaceae</taxon>
        <taxon>Oceanirhabdus</taxon>
    </lineage>
</organism>
<comment type="caution">
    <text evidence="3">The sequence shown here is derived from an EMBL/GenBank/DDBJ whole genome shotgun (WGS) entry which is preliminary data.</text>
</comment>
<evidence type="ECO:0000313" key="3">
    <source>
        <dbReference type="EMBL" id="MCM1988126.1"/>
    </source>
</evidence>
<dbReference type="InterPro" id="IPR046865">
    <property type="entry name" value="FapA_b_solenoid"/>
</dbReference>
<reference evidence="3" key="2">
    <citation type="submission" date="2021-04" db="EMBL/GenBank/DDBJ databases">
        <authorList>
            <person name="Dong X."/>
        </authorList>
    </citation>
    <scope>NUCLEOTIDE SEQUENCE</scope>
    <source>
        <strain evidence="3">ZWT</strain>
    </source>
</reference>
<dbReference type="PANTHER" id="PTHR38032:SF1">
    <property type="entry name" value="RNA-BINDING PROTEIN KHPB N-TERMINAL DOMAIN-CONTAINING PROTEIN"/>
    <property type="match status" value="1"/>
</dbReference>
<feature type="domain" description="RNA-binding protein KhpB N-terminal" evidence="2">
    <location>
        <begin position="6"/>
        <end position="53"/>
    </location>
</feature>
<dbReference type="AlphaFoldDB" id="A0A9J6NVU9"/>
<feature type="coiled-coil region" evidence="1">
    <location>
        <begin position="437"/>
        <end position="464"/>
    </location>
</feature>
<dbReference type="Proteomes" id="UP001056429">
    <property type="component" value="Unassembled WGS sequence"/>
</dbReference>
<proteinExistence type="predicted"/>
<keyword evidence="4" id="KW-1185">Reference proteome</keyword>
<dbReference type="Pfam" id="PF03961">
    <property type="entry name" value="FapA"/>
    <property type="match status" value="1"/>
</dbReference>
<dbReference type="Gene3D" id="3.30.30.80">
    <property type="entry name" value="probable RNA-binding protein from clostridium symbiosum atcc 14940"/>
    <property type="match status" value="1"/>
</dbReference>
<keyword evidence="1" id="KW-0175">Coiled coil</keyword>
<dbReference type="InterPro" id="IPR038247">
    <property type="entry name" value="Jag_N_dom_sf"/>
</dbReference>
<dbReference type="InterPro" id="IPR032782">
    <property type="entry name" value="KhpB_N"/>
</dbReference>
<dbReference type="InterPro" id="IPR046866">
    <property type="entry name" value="FapA_N"/>
</dbReference>
<protein>
    <submittedName>
        <fullName evidence="3">FapA family protein</fullName>
    </submittedName>
</protein>
<dbReference type="InterPro" id="IPR005646">
    <property type="entry name" value="FapA"/>
</dbReference>
<dbReference type="EMBL" id="JAGSOJ010000001">
    <property type="protein sequence ID" value="MCM1988126.1"/>
    <property type="molecule type" value="Genomic_DNA"/>
</dbReference>
<gene>
    <name evidence="3" type="ORF">KDK92_00120</name>
</gene>
<reference evidence="3" key="1">
    <citation type="journal article" date="2021" name="mSystems">
        <title>Bacteria and Archaea Synergistically Convert Glycine Betaine to Biogenic Methane in the Formosa Cold Seep of the South China Sea.</title>
        <authorList>
            <person name="Li L."/>
            <person name="Zhang W."/>
            <person name="Zhang S."/>
            <person name="Song L."/>
            <person name="Sun Q."/>
            <person name="Zhang H."/>
            <person name="Xiang H."/>
            <person name="Dong X."/>
        </authorList>
    </citation>
    <scope>NUCLEOTIDE SEQUENCE</scope>
    <source>
        <strain evidence="3">ZWT</strain>
    </source>
</reference>
<name>A0A9J6NVU9_9CLOT</name>
<dbReference type="Pfam" id="PF20250">
    <property type="entry name" value="FapA_N"/>
    <property type="match status" value="1"/>
</dbReference>
<dbReference type="PANTHER" id="PTHR38032">
    <property type="entry name" value="POLYMERASE-RELATED"/>
    <property type="match status" value="1"/>
</dbReference>
<sequence length="634" mass="70561">MDDMRVFTGGSVEECLKKAAIDLKVDINDLEYEILEQKKTLFKKHFKIEVKIPLDEDIDGKVMISDGEIQVSNPKDGGRKATITPSKEIFLKVNEDEIDRKTSISLEDDIAWTGAVVEGKRELNVTISDDKTEAYIELQSIPRRVYGIKDSLEMTDLIVGSSIEEEIYPPGYSVEDILEVLTQFKITNGLLMDNIKNISKNNKADKLIVAQGIQPQDGSDDRLILKYNENKVPVKDKKGNVDFKSIGHICTIKSGEVLCELIKGVTAVEGKDVYGNKISANEGKKISVNAGKGCTFIDSKIIAVETGKPVKKGYTFSIEPVYVINGDVDVSTGDVTFDGNIEIFGEILDGMKVKSGKSVFIHSGASGAEIISENDISINGNVMTSNVSSGKDEVYKKKIFNALNNLHSTITELKNMGDQVYKSKMLGQNVKIGEVIKILIEKRFKKLEKNIQEYETLVESKSERLKLIASILKNKLTGLGIINLKNIDELDKILFLIKSEQEKIYCDEFTQSDIKLNYIQDSKIVSYGDVYINGKGEYISEIFADGNIYFAERSVARGGTLQARKEIKCSIVGSGGRVRTTLKVDKEGHIYIDKAFPNTKLIVGKMECIIEDECKDVHAYMNENGEIVVEKIKE</sequence>
<evidence type="ECO:0000313" key="4">
    <source>
        <dbReference type="Proteomes" id="UP001056429"/>
    </source>
</evidence>
<dbReference type="SMART" id="SM01245">
    <property type="entry name" value="Jag_N"/>
    <property type="match status" value="1"/>
</dbReference>
<accession>A0A9J6NVU9</accession>
<evidence type="ECO:0000256" key="1">
    <source>
        <dbReference type="SAM" id="Coils"/>
    </source>
</evidence>